<feature type="domain" description="Methyltransferase type 11" evidence="1">
    <location>
        <begin position="56"/>
        <end position="139"/>
    </location>
</feature>
<dbReference type="GO" id="GO:0008757">
    <property type="term" value="F:S-adenosylmethionine-dependent methyltransferase activity"/>
    <property type="evidence" value="ECO:0007669"/>
    <property type="project" value="InterPro"/>
</dbReference>
<organism evidence="2 3">
    <name type="scientific">Paenibacillus glucanolyticus</name>
    <dbReference type="NCBI Taxonomy" id="59843"/>
    <lineage>
        <taxon>Bacteria</taxon>
        <taxon>Bacillati</taxon>
        <taxon>Bacillota</taxon>
        <taxon>Bacilli</taxon>
        <taxon>Bacillales</taxon>
        <taxon>Paenibacillaceae</taxon>
        <taxon>Paenibacillus</taxon>
    </lineage>
</organism>
<dbReference type="CDD" id="cd02440">
    <property type="entry name" value="AdoMet_MTases"/>
    <property type="match status" value="1"/>
</dbReference>
<dbReference type="PANTHER" id="PTHR43460">
    <property type="entry name" value="METHYLTRANSFERASE"/>
    <property type="match status" value="1"/>
</dbReference>
<keyword evidence="3" id="KW-1185">Reference proteome</keyword>
<dbReference type="InterPro" id="IPR013216">
    <property type="entry name" value="Methyltransf_11"/>
</dbReference>
<evidence type="ECO:0000259" key="1">
    <source>
        <dbReference type="Pfam" id="PF08241"/>
    </source>
</evidence>
<dbReference type="Pfam" id="PF08241">
    <property type="entry name" value="Methyltransf_11"/>
    <property type="match status" value="1"/>
</dbReference>
<gene>
    <name evidence="2" type="ORF">AWU65_20505</name>
</gene>
<dbReference type="OrthoDB" id="9795864at2"/>
<proteinExistence type="predicted"/>
<keyword evidence="2" id="KW-0489">Methyltransferase</keyword>
<name>A0A163LHR0_9BACL</name>
<comment type="caution">
    <text evidence="2">The sequence shown here is derived from an EMBL/GenBank/DDBJ whole genome shotgun (WGS) entry which is preliminary data.</text>
</comment>
<dbReference type="PANTHER" id="PTHR43460:SF1">
    <property type="entry name" value="METHYLTRANSFERASE TYPE 11 DOMAIN-CONTAINING PROTEIN"/>
    <property type="match status" value="1"/>
</dbReference>
<dbReference type="SUPFAM" id="SSF53335">
    <property type="entry name" value="S-adenosyl-L-methionine-dependent methyltransferases"/>
    <property type="match status" value="1"/>
</dbReference>
<dbReference type="AlphaFoldDB" id="A0A163LHR0"/>
<dbReference type="GO" id="GO:0032259">
    <property type="term" value="P:methylation"/>
    <property type="evidence" value="ECO:0007669"/>
    <property type="project" value="UniProtKB-KW"/>
</dbReference>
<dbReference type="Gene3D" id="3.40.50.150">
    <property type="entry name" value="Vaccinia Virus protein VP39"/>
    <property type="match status" value="1"/>
</dbReference>
<sequence length="252" mass="29038">MIKDRQFMAYIQEVDQHFSGWDFSHITASGRMQSQLLPWSLGSLVIPLLRNANTLLDMGTGGGEFLSSLQPLPQSVYATEGYKPNVPVAKKQLEPLGAKVVYFEDDASLPLEDHYFDLIINQHESYSVSELRRILNDRGIFITQQSGGTDCAGINEMFGVPLNEEFAHWNLETAMEELLDHRFNITLSREDFPLQRFYDIGAVVYYLKAIPWQIPDFTVERYLEPLHRIYLVIQSKGYFEVQQHRFIVKAEV</sequence>
<dbReference type="InterPro" id="IPR029063">
    <property type="entry name" value="SAM-dependent_MTases_sf"/>
</dbReference>
<dbReference type="RefSeq" id="WP_063479185.1">
    <property type="nucleotide sequence ID" value="NZ_CP147845.1"/>
</dbReference>
<evidence type="ECO:0000313" key="3">
    <source>
        <dbReference type="Proteomes" id="UP000076796"/>
    </source>
</evidence>
<evidence type="ECO:0000313" key="2">
    <source>
        <dbReference type="EMBL" id="KZS48139.1"/>
    </source>
</evidence>
<dbReference type="EMBL" id="LWMH01000001">
    <property type="protein sequence ID" value="KZS48139.1"/>
    <property type="molecule type" value="Genomic_DNA"/>
</dbReference>
<protein>
    <submittedName>
        <fullName evidence="2">SAM-dependent methyltransferase</fullName>
    </submittedName>
</protein>
<dbReference type="Proteomes" id="UP000076796">
    <property type="component" value="Unassembled WGS sequence"/>
</dbReference>
<dbReference type="GeneID" id="97556355"/>
<accession>A0A163LHR0</accession>
<reference evidence="2" key="1">
    <citation type="journal article" date="2016" name="Genome Announc.">
        <title>Draft genomes of two strains of Paenibacillus glucanolyticus with capability to degrade lignocellulose.</title>
        <authorList>
            <person name="Mathews S.L."/>
            <person name="Pawlak J."/>
            <person name="Grunden A.M."/>
        </authorList>
    </citation>
    <scope>NUCLEOTIDE SEQUENCE [LARGE SCALE GENOMIC DNA]</scope>
    <source>
        <strain evidence="2">SLM1</strain>
    </source>
</reference>
<keyword evidence="2" id="KW-0808">Transferase</keyword>
<dbReference type="InterPro" id="IPR052939">
    <property type="entry name" value="23S_rRNA_MeTrnsfrase_RlmA"/>
</dbReference>